<feature type="compositionally biased region" description="Basic and acidic residues" evidence="1">
    <location>
        <begin position="1264"/>
        <end position="1320"/>
    </location>
</feature>
<feature type="compositionally biased region" description="Basic and acidic residues" evidence="1">
    <location>
        <begin position="376"/>
        <end position="393"/>
    </location>
</feature>
<reference evidence="2" key="1">
    <citation type="submission" date="2021-12" db="EMBL/GenBank/DDBJ databases">
        <authorList>
            <person name="King R."/>
        </authorList>
    </citation>
    <scope>NUCLEOTIDE SEQUENCE</scope>
</reference>
<feature type="compositionally biased region" description="Basic and acidic residues" evidence="1">
    <location>
        <begin position="343"/>
        <end position="358"/>
    </location>
</feature>
<feature type="compositionally biased region" description="Basic and acidic residues" evidence="1">
    <location>
        <begin position="1380"/>
        <end position="1390"/>
    </location>
</feature>
<feature type="region of interest" description="Disordered" evidence="1">
    <location>
        <begin position="1035"/>
        <end position="1056"/>
    </location>
</feature>
<feature type="compositionally biased region" description="Basic and acidic residues" evidence="1">
    <location>
        <begin position="51"/>
        <end position="65"/>
    </location>
</feature>
<evidence type="ECO:0000256" key="1">
    <source>
        <dbReference type="SAM" id="MobiDB-lite"/>
    </source>
</evidence>
<feature type="compositionally biased region" description="Polar residues" evidence="1">
    <location>
        <begin position="946"/>
        <end position="960"/>
    </location>
</feature>
<gene>
    <name evidence="2" type="ORF">CHILSU_LOCUS6068</name>
</gene>
<feature type="region of interest" description="Disordered" evidence="1">
    <location>
        <begin position="145"/>
        <end position="165"/>
    </location>
</feature>
<organism evidence="2 3">
    <name type="scientific">Chilo suppressalis</name>
    <name type="common">Asiatic rice borer moth</name>
    <dbReference type="NCBI Taxonomy" id="168631"/>
    <lineage>
        <taxon>Eukaryota</taxon>
        <taxon>Metazoa</taxon>
        <taxon>Ecdysozoa</taxon>
        <taxon>Arthropoda</taxon>
        <taxon>Hexapoda</taxon>
        <taxon>Insecta</taxon>
        <taxon>Pterygota</taxon>
        <taxon>Neoptera</taxon>
        <taxon>Endopterygota</taxon>
        <taxon>Lepidoptera</taxon>
        <taxon>Glossata</taxon>
        <taxon>Ditrysia</taxon>
        <taxon>Pyraloidea</taxon>
        <taxon>Crambidae</taxon>
        <taxon>Crambinae</taxon>
        <taxon>Chilo</taxon>
    </lineage>
</organism>
<feature type="region of interest" description="Disordered" evidence="1">
    <location>
        <begin position="1179"/>
        <end position="1217"/>
    </location>
</feature>
<evidence type="ECO:0000313" key="3">
    <source>
        <dbReference type="Proteomes" id="UP001153292"/>
    </source>
</evidence>
<feature type="compositionally biased region" description="Gly residues" evidence="1">
    <location>
        <begin position="1488"/>
        <end position="1499"/>
    </location>
</feature>
<feature type="compositionally biased region" description="Low complexity" evidence="1">
    <location>
        <begin position="1353"/>
        <end position="1362"/>
    </location>
</feature>
<feature type="region of interest" description="Disordered" evidence="1">
    <location>
        <begin position="341"/>
        <end position="398"/>
    </location>
</feature>
<name>A0ABN8L991_CHISP</name>
<feature type="compositionally biased region" description="Basic residues" evidence="1">
    <location>
        <begin position="1194"/>
        <end position="1203"/>
    </location>
</feature>
<keyword evidence="3" id="KW-1185">Reference proteome</keyword>
<feature type="compositionally biased region" description="Polar residues" evidence="1">
    <location>
        <begin position="1180"/>
        <end position="1193"/>
    </location>
</feature>
<feature type="compositionally biased region" description="Polar residues" evidence="1">
    <location>
        <begin position="359"/>
        <end position="371"/>
    </location>
</feature>
<evidence type="ECO:0000313" key="2">
    <source>
        <dbReference type="EMBL" id="CAH2986336.1"/>
    </source>
</evidence>
<feature type="region of interest" description="Disordered" evidence="1">
    <location>
        <begin position="426"/>
        <end position="483"/>
    </location>
</feature>
<feature type="compositionally biased region" description="Pro residues" evidence="1">
    <location>
        <begin position="1423"/>
        <end position="1434"/>
    </location>
</feature>
<feature type="region of interest" description="Disordered" evidence="1">
    <location>
        <begin position="1"/>
        <end position="65"/>
    </location>
</feature>
<dbReference type="Proteomes" id="UP001153292">
    <property type="component" value="Chromosome 21"/>
</dbReference>
<feature type="compositionally biased region" description="Basic and acidic residues" evidence="1">
    <location>
        <begin position="446"/>
        <end position="468"/>
    </location>
</feature>
<accession>A0ABN8L991</accession>
<dbReference type="EMBL" id="OU963914">
    <property type="protein sequence ID" value="CAH2986336.1"/>
    <property type="molecule type" value="Genomic_DNA"/>
</dbReference>
<feature type="region of interest" description="Disordered" evidence="1">
    <location>
        <begin position="946"/>
        <end position="966"/>
    </location>
</feature>
<feature type="region of interest" description="Disordered" evidence="1">
    <location>
        <begin position="1488"/>
        <end position="1529"/>
    </location>
</feature>
<sequence length="1662" mass="183867">MAPPPEYDKEPKAPDKTAPVIINEDTKLINSLNDQQTKSDHKTTNTATNSEGEKSKADNSVENLDDGRLRALLDEAITYKCPKDREGKSDLFKNLLEEAEQDDQASEAVARASSGGARVRRGAGRRALAHSNSLQDLVAAALAAEPAPRRPRPHASVSARATHGGSLPSGVDTSFLLGEEPTRAGYLATVRCVNPPPFAERRVSASDANCPAEIELLHRRSKPVFPVTYTARATLEIGSGSVSSGRAVTTTTASNQVRTPAPALPNRNQTRLMNALHRPTDSQVVKRFECEPRGPRLQHDIDMFRISWTDITARYAPEKETQEALELTSQKHSTGIGTALLGLEHDKKTATTSKKRETSAQNMSTGNTTAIHTRKSCLEQDKKTATTSEKRETFAQIASPGNATAIITRKSSLEQDQKTKLISDKRKTVTQNPSPGNVTAILTRKSSLEQDKKTAMTSERKTPRDKKANARPCQTGPSHENNISASFRQTQLHDSKIKPLPVLQKQQLPENKTTSQPRGTTQLLIENKMTTQPMRQTNLLLENKMTVQPMRQTNALCENKMTAQPKLEESPYSKMQNMTTNSQTKLHNDMWLHGVNKWYEGLDAYAATNKCLNKIPTQHELNFLEINDDNSSVIAITEGMQNNDIARTNVISDINIHSTSREPQETEKMIGRSDDNITRANENLRDDEECDIILRKKYRERVGRSLTVPNLTSINPRNIRPMTIGTIPSPVNGPSISVKDKDDVNFLENNNVKNISIVNKVNEQTKTEQCDSTKDMVVSNAAKYLPKRDSIKIITNINKNDKKIEDCSPIKFELRTQKQIGNSECSSKKEQCVTLNKPEKKPDTCDGIELVEISQCDKNVKMDSFSQYYSKQKKIFEMLKETENENCCLTELKDMVSDQQCKSKNSFEQYNFEQQNLLKLLKHQDCEVYEEVNECNQQEDADVDNNVANSEKLTSSTTNINKDKTSSIDRTSNDIIIKLNTQHKKPDDEDSRDHLILAELQHNAYVFLTMPNRFFQTNNIDKKSVHIREIQNDVSENREVRSAPKNSKRGKDKTVGLSEAKKRENINRTALKVLLFEKNKRDSIKAEASSEANKEVDSAIPFSCITTPEVVSSCNTTSSTSQTAVAVDPKPRSVISSSFNGLSLSRPNYGSTASTAPDEYKVPIFTVHYRLQKSLDENGNAVQGFSSPISGSSQHKKPRRKKSSKNETVITSHQIDGYQGNKDINEVLRFIESNAEHGRGAKLGRAKHKDDSDDKSGKKRSSERRKDKESKVKRASSLEELSRTKLEDLTDAREPPRRHDRKPRPDNKAERRSWGDDARDSFYYPAPASAPEPDAEREPDHDHEPDPEPEPPALVDVAPEPATELTDFQTVTKRRKPRRRADDTEREPPRRPRPPSPRARRESAPPSDRSNDSNDDLDSVHSLPPPPPPPPPAPHASYADIARTRHNIPDLIESCNFYAEGESATVRRAVDAPATAGDADGYPALGGGGGGGGAGCGRGARGKPAARRERKERAPAAPPAPDCPAPDVLGDRRPAVILLDSAARPRDMDGVTFGFDINEQLLGAGARRPRCDLVRDALDAGAAAAASTATEGEAEAVTESVTAGSARVGVAVAVVAGCTALRYVPPDPPPDTHHLHQIIDYVGNAWEDVVRCGAGKIRYFSE</sequence>
<feature type="compositionally biased region" description="Basic and acidic residues" evidence="1">
    <location>
        <begin position="1334"/>
        <end position="1346"/>
    </location>
</feature>
<feature type="compositionally biased region" description="Basic and acidic residues" evidence="1">
    <location>
        <begin position="1"/>
        <end position="15"/>
    </location>
</feature>
<feature type="region of interest" description="Disordered" evidence="1">
    <location>
        <begin position="1238"/>
        <end position="1445"/>
    </location>
</feature>
<protein>
    <submittedName>
        <fullName evidence="2">Uncharacterized protein</fullName>
    </submittedName>
</protein>
<proteinExistence type="predicted"/>